<dbReference type="InterPro" id="IPR045160">
    <property type="entry name" value="ATG16"/>
</dbReference>
<protein>
    <submittedName>
        <fullName evidence="15">12339_t:CDS:1</fullName>
    </submittedName>
</protein>
<evidence type="ECO:0000256" key="4">
    <source>
        <dbReference type="ARBA" id="ARBA00022574"/>
    </source>
</evidence>
<evidence type="ECO:0000256" key="13">
    <source>
        <dbReference type="SAM" id="MobiDB-lite"/>
    </source>
</evidence>
<dbReference type="InterPro" id="IPR013923">
    <property type="entry name" value="Autophagy-rel_prot_16_dom"/>
</dbReference>
<evidence type="ECO:0000256" key="8">
    <source>
        <dbReference type="ARBA" id="ARBA00023002"/>
    </source>
</evidence>
<dbReference type="InterPro" id="IPR020472">
    <property type="entry name" value="WD40_PAC1"/>
</dbReference>
<feature type="coiled-coil region" evidence="12">
    <location>
        <begin position="667"/>
        <end position="772"/>
    </location>
</feature>
<dbReference type="OrthoDB" id="538223at2759"/>
<feature type="domain" description="Fe2OG dioxygenase" evidence="14">
    <location>
        <begin position="163"/>
        <end position="272"/>
    </location>
</feature>
<dbReference type="Pfam" id="PF13661">
    <property type="entry name" value="2OG-FeII_Oxy_4"/>
    <property type="match status" value="1"/>
</dbReference>
<dbReference type="SUPFAM" id="SSF50978">
    <property type="entry name" value="WD40 repeat-like"/>
    <property type="match status" value="1"/>
</dbReference>
<feature type="repeat" description="WD" evidence="11">
    <location>
        <begin position="1084"/>
        <end position="1115"/>
    </location>
</feature>
<dbReference type="CDD" id="cd00200">
    <property type="entry name" value="WD40"/>
    <property type="match status" value="1"/>
</dbReference>
<dbReference type="Pfam" id="PF10637">
    <property type="entry name" value="Ofd1_CTDD"/>
    <property type="match status" value="1"/>
</dbReference>
<evidence type="ECO:0000256" key="1">
    <source>
        <dbReference type="ARBA" id="ARBA00001961"/>
    </source>
</evidence>
<dbReference type="InterPro" id="IPR006620">
    <property type="entry name" value="Pro_4_hyd_alph"/>
</dbReference>
<feature type="repeat" description="WD" evidence="11">
    <location>
        <begin position="996"/>
        <end position="1037"/>
    </location>
</feature>
<dbReference type="PROSITE" id="PS00678">
    <property type="entry name" value="WD_REPEATS_1"/>
    <property type="match status" value="1"/>
</dbReference>
<keyword evidence="5" id="KW-0479">Metal-binding</keyword>
<dbReference type="InterPro" id="IPR036322">
    <property type="entry name" value="WD40_repeat_dom_sf"/>
</dbReference>
<dbReference type="PANTHER" id="PTHR19878:SF8">
    <property type="entry name" value="AUTOPHAGY-RELATED 16, ISOFORM F"/>
    <property type="match status" value="1"/>
</dbReference>
<keyword evidence="6" id="KW-0677">Repeat</keyword>
<evidence type="ECO:0000256" key="2">
    <source>
        <dbReference type="ARBA" id="ARBA00005331"/>
    </source>
</evidence>
<dbReference type="EMBL" id="CAJVPS010000426">
    <property type="protein sequence ID" value="CAG8485733.1"/>
    <property type="molecule type" value="Genomic_DNA"/>
</dbReference>
<evidence type="ECO:0000256" key="7">
    <source>
        <dbReference type="ARBA" id="ARBA00022964"/>
    </source>
</evidence>
<dbReference type="GO" id="GO:0000045">
    <property type="term" value="P:autophagosome assembly"/>
    <property type="evidence" value="ECO:0007669"/>
    <property type="project" value="InterPro"/>
</dbReference>
<keyword evidence="12" id="KW-0175">Coiled coil</keyword>
<proteinExistence type="inferred from homology"/>
<feature type="repeat" description="WD" evidence="11">
    <location>
        <begin position="869"/>
        <end position="910"/>
    </location>
</feature>
<dbReference type="InterPro" id="IPR019775">
    <property type="entry name" value="WD40_repeat_CS"/>
</dbReference>
<dbReference type="Proteomes" id="UP000789508">
    <property type="component" value="Unassembled WGS sequence"/>
</dbReference>
<dbReference type="GO" id="GO:0034274">
    <property type="term" value="C:Atg12-Atg5-Atg16 complex"/>
    <property type="evidence" value="ECO:0007669"/>
    <property type="project" value="TreeGrafter"/>
</dbReference>
<comment type="similarity">
    <text evidence="3">Belongs to the TPA1 family.</text>
</comment>
<dbReference type="Pfam" id="PF08614">
    <property type="entry name" value="ATG16"/>
    <property type="match status" value="1"/>
</dbReference>
<dbReference type="PANTHER" id="PTHR19878">
    <property type="entry name" value="AUTOPHAGY PROTEIN 16-LIKE"/>
    <property type="match status" value="1"/>
</dbReference>
<feature type="repeat" description="WD" evidence="11">
    <location>
        <begin position="963"/>
        <end position="994"/>
    </location>
</feature>
<evidence type="ECO:0000256" key="5">
    <source>
        <dbReference type="ARBA" id="ARBA00022723"/>
    </source>
</evidence>
<evidence type="ECO:0000313" key="15">
    <source>
        <dbReference type="EMBL" id="CAG8485733.1"/>
    </source>
</evidence>
<reference evidence="15" key="1">
    <citation type="submission" date="2021-06" db="EMBL/GenBank/DDBJ databases">
        <authorList>
            <person name="Kallberg Y."/>
            <person name="Tangrot J."/>
            <person name="Rosling A."/>
        </authorList>
    </citation>
    <scope>NUCLEOTIDE SEQUENCE</scope>
    <source>
        <strain evidence="15">FL130A</strain>
    </source>
</reference>
<dbReference type="Pfam" id="PF00400">
    <property type="entry name" value="WD40"/>
    <property type="match status" value="6"/>
</dbReference>
<dbReference type="GO" id="GO:0031418">
    <property type="term" value="F:L-ascorbic acid binding"/>
    <property type="evidence" value="ECO:0007669"/>
    <property type="project" value="InterPro"/>
</dbReference>
<dbReference type="Gene3D" id="2.60.120.620">
    <property type="entry name" value="q2cbj1_9rhob like domain"/>
    <property type="match status" value="2"/>
</dbReference>
<comment type="catalytic activity">
    <reaction evidence="10">
        <text>[ribosomal protein uS12]-L-proline + 2-oxoglutarate + O2 = [ribosomal protein uS12]-(3S)-3-hydroxy-L-proline + succinate + CO2</text>
        <dbReference type="Rhea" id="RHEA:54156"/>
        <dbReference type="Rhea" id="RHEA-COMP:13816"/>
        <dbReference type="Rhea" id="RHEA-COMP:13818"/>
        <dbReference type="ChEBI" id="CHEBI:15379"/>
        <dbReference type="ChEBI" id="CHEBI:16526"/>
        <dbReference type="ChEBI" id="CHEBI:16810"/>
        <dbReference type="ChEBI" id="CHEBI:30031"/>
        <dbReference type="ChEBI" id="CHEBI:50342"/>
        <dbReference type="ChEBI" id="CHEBI:85428"/>
    </reaction>
</comment>
<feature type="repeat" description="WD" evidence="11">
    <location>
        <begin position="1054"/>
        <end position="1083"/>
    </location>
</feature>
<evidence type="ECO:0000256" key="10">
    <source>
        <dbReference type="ARBA" id="ARBA00047444"/>
    </source>
</evidence>
<dbReference type="InterPro" id="IPR039558">
    <property type="entry name" value="TPA1/OFD1_N"/>
</dbReference>
<dbReference type="PROSITE" id="PS51471">
    <property type="entry name" value="FE2OG_OXY"/>
    <property type="match status" value="1"/>
</dbReference>
<evidence type="ECO:0000259" key="14">
    <source>
        <dbReference type="PROSITE" id="PS51471"/>
    </source>
</evidence>
<dbReference type="SMART" id="SM00702">
    <property type="entry name" value="P4Hc"/>
    <property type="match status" value="1"/>
</dbReference>
<evidence type="ECO:0000256" key="6">
    <source>
        <dbReference type="ARBA" id="ARBA00022737"/>
    </source>
</evidence>
<sequence>MSSRKHPSPSSTEVYANANKKVRISSNASEFTLDNVQHLSFTALPDNILNKQYTSPDYIANFRTAFRNRLDFYDPETTSKVYSHPFPIAVLPRLFSDSFLEKVKQELVTEEFTPRSNDLYEFYQSNSLEGVEKTYLSQLTRVIYSEWFARLIGALTGVEVDGETVDLSAHIYKQEKKNGHIDLRKLLNEGKGGRRIAFIIYLVDENWGKEDGGTLDLFDIDSLGHPNKVKRSIVPEWNSMAFFEVSPTSYHQVSEVVAPTKPRISISGWFHGSLKSRLSIAEYRTVDELSREEEDFDISEFINEEYCSDEAIDRLLKMIHLRGSVELRGFLKEEVYVRLLESLAKDAEWDENPIGPPFVRKYHLLKENDRDKNNSSNNNNNINPINNPNRNDGQENNINDIKGKSKAPLPAPFHTRVEKFFQSSAFQMYLENLTHLKFGAVSSETRQFRRGNYIIAHDQAADHAGVDVVFSCIRDKWDEEWEGATIYYAENKELPVHVLWPMRNTLTITERIDGIHRFQSSSVIPTLVYFAISPIYMATLPPISSTGFNGSNNNNVGASNHGNWQHDLLVKLLVRDRREKAFTDFVDSYNSLVQKLGKFADQNGELESTTRAVKEENAVLLQEVATLRDQGSPLNQKRTAELEKQIYELKEERATLYKTQGQNAQRLVDLNDVLRKSEETAKKNNEEIQRLTETNTTLMKKVESQTLALGEKDVTIQILQDELATLQLELVKTEERMKDLEKENGQLLQRWLKKMNDEVEKMNEANSALDIHAKALEVNSGVVIVEKEQIVAMTEPTTATISPMRNDRTRGKSVGPVTIPVAAFRKFTAHDGEIHAINCSTDGNLFATGSSDKTIKVFDAKTGNLKQTLSGSLQSIMHLSFNNTNDMIAGASNDNSTRIWDLRTARIWHTLTGHIGKVYSARFNGDSTRMITGSHDRTIRVFDLNKGYCIKTIFCFSSCNDVVLIDESGSTLASGHLDNNLRFWDVRSGKDIKELTGIHLGQITSVAVSPDGSKVMTNSRDNTIKLVDLRTYEVVQTLHADGYKNGTNWSRACYSPDGRYVAAGSIDGTIYYWNLFKSRLEKTLKEHSAPICGVAWSPQGSQVFSADKDRTVCIWASGLR</sequence>
<name>A0A9N8ZD83_9GLOM</name>
<comment type="caution">
    <text evidence="15">The sequence shown here is derived from an EMBL/GenBank/DDBJ whole genome shotgun (WGS) entry which is preliminary data.</text>
</comment>
<dbReference type="AlphaFoldDB" id="A0A9N8ZD83"/>
<dbReference type="InterPro" id="IPR019601">
    <property type="entry name" value="Oxoglutarate/Fe-dep_Oase_C"/>
</dbReference>
<dbReference type="GO" id="GO:0034045">
    <property type="term" value="C:phagophore assembly site membrane"/>
    <property type="evidence" value="ECO:0007669"/>
    <property type="project" value="TreeGrafter"/>
</dbReference>
<evidence type="ECO:0000256" key="11">
    <source>
        <dbReference type="PROSITE-ProRule" id="PRU00221"/>
    </source>
</evidence>
<feature type="repeat" description="WD" evidence="11">
    <location>
        <begin position="827"/>
        <end position="868"/>
    </location>
</feature>
<dbReference type="SMART" id="SM00320">
    <property type="entry name" value="WD40"/>
    <property type="match status" value="7"/>
</dbReference>
<gene>
    <name evidence="15" type="ORF">ALEPTO_LOCUS2722</name>
</gene>
<dbReference type="PROSITE" id="PS50082">
    <property type="entry name" value="WD_REPEATS_2"/>
    <property type="match status" value="7"/>
</dbReference>
<dbReference type="Gene3D" id="1.20.5.170">
    <property type="match status" value="1"/>
</dbReference>
<keyword evidence="16" id="KW-1185">Reference proteome</keyword>
<evidence type="ECO:0000256" key="9">
    <source>
        <dbReference type="ARBA" id="ARBA00023004"/>
    </source>
</evidence>
<evidence type="ECO:0000256" key="3">
    <source>
        <dbReference type="ARBA" id="ARBA00007443"/>
    </source>
</evidence>
<dbReference type="CDD" id="cd22887">
    <property type="entry name" value="Atg16_CCD"/>
    <property type="match status" value="1"/>
</dbReference>
<dbReference type="GO" id="GO:0043495">
    <property type="term" value="F:protein-membrane adaptor activity"/>
    <property type="evidence" value="ECO:0007669"/>
    <property type="project" value="TreeGrafter"/>
</dbReference>
<organism evidence="15 16">
    <name type="scientific">Ambispora leptoticha</name>
    <dbReference type="NCBI Taxonomy" id="144679"/>
    <lineage>
        <taxon>Eukaryota</taxon>
        <taxon>Fungi</taxon>
        <taxon>Fungi incertae sedis</taxon>
        <taxon>Mucoromycota</taxon>
        <taxon>Glomeromycotina</taxon>
        <taxon>Glomeromycetes</taxon>
        <taxon>Archaeosporales</taxon>
        <taxon>Ambisporaceae</taxon>
        <taxon>Ambispora</taxon>
    </lineage>
</organism>
<dbReference type="PRINTS" id="PR00320">
    <property type="entry name" value="GPROTEINBRPT"/>
</dbReference>
<accession>A0A9N8ZD83</accession>
<keyword evidence="8" id="KW-0560">Oxidoreductase</keyword>
<comment type="similarity">
    <text evidence="2">Belongs to the ATG16 family.</text>
</comment>
<dbReference type="GO" id="GO:0000421">
    <property type="term" value="C:autophagosome membrane"/>
    <property type="evidence" value="ECO:0007669"/>
    <property type="project" value="TreeGrafter"/>
</dbReference>
<dbReference type="Gene3D" id="2.130.10.10">
    <property type="entry name" value="YVTN repeat-like/Quinoprotein amine dehydrogenase"/>
    <property type="match status" value="2"/>
</dbReference>
<feature type="repeat" description="WD" evidence="11">
    <location>
        <begin position="911"/>
        <end position="952"/>
    </location>
</feature>
<dbReference type="InterPro" id="IPR015943">
    <property type="entry name" value="WD40/YVTN_repeat-like_dom_sf"/>
</dbReference>
<feature type="compositionally biased region" description="Low complexity" evidence="13">
    <location>
        <begin position="374"/>
        <end position="391"/>
    </location>
</feature>
<keyword evidence="4 11" id="KW-0853">WD repeat</keyword>
<dbReference type="GO" id="GO:0031543">
    <property type="term" value="F:peptidyl-proline dioxygenase activity"/>
    <property type="evidence" value="ECO:0007669"/>
    <property type="project" value="UniProtKB-ARBA"/>
</dbReference>
<evidence type="ECO:0000313" key="16">
    <source>
        <dbReference type="Proteomes" id="UP000789508"/>
    </source>
</evidence>
<dbReference type="GO" id="GO:0005506">
    <property type="term" value="F:iron ion binding"/>
    <property type="evidence" value="ECO:0007669"/>
    <property type="project" value="InterPro"/>
</dbReference>
<feature type="region of interest" description="Disordered" evidence="13">
    <location>
        <begin position="369"/>
        <end position="405"/>
    </location>
</feature>
<keyword evidence="9" id="KW-0408">Iron</keyword>
<comment type="cofactor">
    <cofactor evidence="1">
        <name>L-ascorbate</name>
        <dbReference type="ChEBI" id="CHEBI:38290"/>
    </cofactor>
</comment>
<keyword evidence="7" id="KW-0223">Dioxygenase</keyword>
<dbReference type="InterPro" id="IPR001680">
    <property type="entry name" value="WD40_rpt"/>
</dbReference>
<dbReference type="PROSITE" id="PS50294">
    <property type="entry name" value="WD_REPEATS_REGION"/>
    <property type="match status" value="4"/>
</dbReference>
<evidence type="ECO:0000256" key="12">
    <source>
        <dbReference type="SAM" id="Coils"/>
    </source>
</evidence>
<dbReference type="InterPro" id="IPR005123">
    <property type="entry name" value="Oxoglu/Fe-dep_dioxygenase_dom"/>
</dbReference>